<evidence type="ECO:0000256" key="1">
    <source>
        <dbReference type="ARBA" id="ARBA00022603"/>
    </source>
</evidence>
<keyword evidence="5" id="KW-1185">Reference proteome</keyword>
<reference evidence="4 5" key="1">
    <citation type="submission" date="2020-08" db="EMBL/GenBank/DDBJ databases">
        <title>Genomic Encyclopedia of Type Strains, Phase IV (KMG-IV): sequencing the most valuable type-strain genomes for metagenomic binning, comparative biology and taxonomic classification.</title>
        <authorList>
            <person name="Goeker M."/>
        </authorList>
    </citation>
    <scope>NUCLEOTIDE SEQUENCE [LARGE SCALE GENOMIC DNA]</scope>
    <source>
        <strain evidence="4 5">DSM 25966</strain>
    </source>
</reference>
<gene>
    <name evidence="4" type="ORF">GGR25_004079</name>
</gene>
<comment type="caution">
    <text evidence="4">The sequence shown here is derived from an EMBL/GenBank/DDBJ whole genome shotgun (WGS) entry which is preliminary data.</text>
</comment>
<dbReference type="GO" id="GO:0008168">
    <property type="term" value="F:methyltransferase activity"/>
    <property type="evidence" value="ECO:0007669"/>
    <property type="project" value="UniProtKB-KW"/>
</dbReference>
<dbReference type="CDD" id="cd02440">
    <property type="entry name" value="AdoMet_MTases"/>
    <property type="match status" value="1"/>
</dbReference>
<keyword evidence="1 4" id="KW-0489">Methyltransferase</keyword>
<dbReference type="PANTHER" id="PTHR43464:SF19">
    <property type="entry name" value="UBIQUINONE BIOSYNTHESIS O-METHYLTRANSFERASE, MITOCHONDRIAL"/>
    <property type="match status" value="1"/>
</dbReference>
<dbReference type="AlphaFoldDB" id="A0A840AX52"/>
<keyword evidence="2 4" id="KW-0808">Transferase</keyword>
<evidence type="ECO:0000313" key="4">
    <source>
        <dbReference type="EMBL" id="MBB3933015.1"/>
    </source>
</evidence>
<proteinExistence type="predicted"/>
<dbReference type="EMBL" id="JACIDS010000005">
    <property type="protein sequence ID" value="MBB3933015.1"/>
    <property type="molecule type" value="Genomic_DNA"/>
</dbReference>
<evidence type="ECO:0000256" key="2">
    <source>
        <dbReference type="ARBA" id="ARBA00022679"/>
    </source>
</evidence>
<keyword evidence="3" id="KW-0949">S-adenosyl-L-methionine</keyword>
<sequence length="273" mass="29630">MSSPRPNERRPTPPALPDMIESYDAYFRSGLYHARYPRPNRRTLRFVRRHLGQGGRLLDFGAGEGRYALDLAARDGARVLAVDVSPVARDLLAAEAARRGLADHLTVTDTHDAAYRDNALGSRAFDVALLGFGVLGHIAGRSERIAVLRAMRSSLKPGGRLIMGLPNAARRFRAAQAEAAPLVAAGTLEAGDILYSRGSEAGAIALYYHLFRRDEILADLAEAGFVVDRLTNESTLPERAVTTSRVLALLDDAVSAILPTRWGYGYLVVARPA</sequence>
<accession>A0A840AX52</accession>
<name>A0A840AX52_9HYPH</name>
<dbReference type="SUPFAM" id="SSF53335">
    <property type="entry name" value="S-adenosyl-L-methionine-dependent methyltransferases"/>
    <property type="match status" value="1"/>
</dbReference>
<dbReference type="Pfam" id="PF13489">
    <property type="entry name" value="Methyltransf_23"/>
    <property type="match status" value="1"/>
</dbReference>
<evidence type="ECO:0000256" key="3">
    <source>
        <dbReference type="ARBA" id="ARBA00022691"/>
    </source>
</evidence>
<dbReference type="Proteomes" id="UP000553963">
    <property type="component" value="Unassembled WGS sequence"/>
</dbReference>
<protein>
    <submittedName>
        <fullName evidence="4">SAM-dependent methyltransferase</fullName>
    </submittedName>
</protein>
<dbReference type="PANTHER" id="PTHR43464">
    <property type="entry name" value="METHYLTRANSFERASE"/>
    <property type="match status" value="1"/>
</dbReference>
<dbReference type="InterPro" id="IPR029063">
    <property type="entry name" value="SAM-dependent_MTases_sf"/>
</dbReference>
<dbReference type="GO" id="GO:0032259">
    <property type="term" value="P:methylation"/>
    <property type="evidence" value="ECO:0007669"/>
    <property type="project" value="UniProtKB-KW"/>
</dbReference>
<evidence type="ECO:0000313" key="5">
    <source>
        <dbReference type="Proteomes" id="UP000553963"/>
    </source>
</evidence>
<organism evidence="4 5">
    <name type="scientific">Kaistia hirudinis</name>
    <dbReference type="NCBI Taxonomy" id="1293440"/>
    <lineage>
        <taxon>Bacteria</taxon>
        <taxon>Pseudomonadati</taxon>
        <taxon>Pseudomonadota</taxon>
        <taxon>Alphaproteobacteria</taxon>
        <taxon>Hyphomicrobiales</taxon>
        <taxon>Kaistiaceae</taxon>
        <taxon>Kaistia</taxon>
    </lineage>
</organism>
<dbReference type="RefSeq" id="WP_183400669.1">
    <property type="nucleotide sequence ID" value="NZ_JACIDS010000005.1"/>
</dbReference>
<dbReference type="Gene3D" id="3.40.50.150">
    <property type="entry name" value="Vaccinia Virus protein VP39"/>
    <property type="match status" value="1"/>
</dbReference>